<accession>A0ABW5DUL3</accession>
<evidence type="ECO:0000313" key="5">
    <source>
        <dbReference type="Proteomes" id="UP001597295"/>
    </source>
</evidence>
<dbReference type="EMBL" id="JBHUIP010000012">
    <property type="protein sequence ID" value="MFD2264144.1"/>
    <property type="molecule type" value="Genomic_DNA"/>
</dbReference>
<dbReference type="PROSITE" id="PS00018">
    <property type="entry name" value="EF_HAND_1"/>
    <property type="match status" value="1"/>
</dbReference>
<evidence type="ECO:0000256" key="1">
    <source>
        <dbReference type="ARBA" id="ARBA00016512"/>
    </source>
</evidence>
<gene>
    <name evidence="4" type="ORF">ACFSM5_14680</name>
</gene>
<dbReference type="InterPro" id="IPR018247">
    <property type="entry name" value="EF_Hand_1_Ca_BS"/>
</dbReference>
<dbReference type="InterPro" id="IPR006626">
    <property type="entry name" value="PbH1"/>
</dbReference>
<reference evidence="5" key="1">
    <citation type="journal article" date="2019" name="Int. J. Syst. Evol. Microbiol.">
        <title>The Global Catalogue of Microorganisms (GCM) 10K type strain sequencing project: providing services to taxonomists for standard genome sequencing and annotation.</title>
        <authorList>
            <consortium name="The Broad Institute Genomics Platform"/>
            <consortium name="The Broad Institute Genome Sequencing Center for Infectious Disease"/>
            <person name="Wu L."/>
            <person name="Ma J."/>
        </authorList>
    </citation>
    <scope>NUCLEOTIDE SEQUENCE [LARGE SCALE GENOMIC DNA]</scope>
    <source>
        <strain evidence="5">CGMCC 1.19062</strain>
    </source>
</reference>
<dbReference type="SUPFAM" id="SSF51126">
    <property type="entry name" value="Pectin lyase-like"/>
    <property type="match status" value="5"/>
</dbReference>
<dbReference type="NCBIfam" id="NF041518">
    <property type="entry name" value="choice_anch_Q"/>
    <property type="match status" value="3"/>
</dbReference>
<evidence type="ECO:0000259" key="3">
    <source>
        <dbReference type="Pfam" id="PF14252"/>
    </source>
</evidence>
<keyword evidence="5" id="KW-1185">Reference proteome</keyword>
<dbReference type="SMART" id="SM00710">
    <property type="entry name" value="PbH1"/>
    <property type="match status" value="22"/>
</dbReference>
<proteinExistence type="predicted"/>
<evidence type="ECO:0000313" key="4">
    <source>
        <dbReference type="EMBL" id="MFD2264144.1"/>
    </source>
</evidence>
<dbReference type="InterPro" id="IPR025592">
    <property type="entry name" value="DUF4347"/>
</dbReference>
<dbReference type="InterPro" id="IPR059226">
    <property type="entry name" value="Choice_anch_Q_dom"/>
</dbReference>
<dbReference type="Pfam" id="PF14252">
    <property type="entry name" value="DUF4347"/>
    <property type="match status" value="1"/>
</dbReference>
<name>A0ABW5DUL3_9PROT</name>
<sequence>MPSRRLVLEPRILFDGAGAVTALRNGGDGDAADHSLGAYAPAAETLGASKAAPAPITRENALPASGGESPAKKDKTVIIVDWRVKDWQSLLKGVDPKTVDVYHLSGKRDGAAQIADILANYDHSVDSLQILSHGSSGTLNLGNDVVHAGNIAAKAGFIASWGDAMTAKGDIQLLACNLAQGTGGRAFIAKIADLTGADVAASTDATGVGGDWALESKVGTIESRLALNAKGMASYGERLATYTVTSMASTGAGTLRQALADAAAAGGADTIVFAAGLNGQTIRLAAVLTVNDAAGVTIDNDANNDGVADVSVVISGDTDGNGTGDVRVLQVGNSVAGTVVTFKGITIEKGLTNAGASATNGGAARIDNGTATFLNSTFRDNVINVTGAGNAFGGAIVVGSSGNSPTVTFDGCTFLNNGATRTAGAGTSNGGAIAIIGAATNVTVKNTTFENNAAFSAGSAIYFAPTGAGTLAVENSLFTGTSGANAAIAQTAGTMTLTQDTFSGLSTSNQSVAVAISGTGNATVRHSTFHNNSSTFAGTARAVNMASSGTLTIANNIFANSALGQEVNRSAGTVTDNGYNILQKAVSGFVMSTKDITLASDGSALSSADIGLGALANNGGATKTHALLTGSVAINSGTPGLTAGSGGVPTKDAGGNIRIQSTAIDIGAYESASTAAPFVSPTLETASLTVTTTDDVSSAYDGKTSLREAIAYAATLAGANTVDFDAGMMGKTLILGSTLTLNDADGITIDGDIDNNGTVDITISGDANKSGTVDTGDVRVFTVSGGSATFDHLKIQAGRVSAGAGGGIKIDAGTVSVIGSIFDGNVSTASTGSTNPRGGAIHQAAGTLTITNSSFVNNQAFTSGSAGTGDALGGALNIEATATITGSTFENNAANAGSSNSSAEAMGGAIHVSATGNLTISNSTLSGNSATDTASTITALGGGLYNAGSLTATGVTLSGNKAATGGAGLHNAGTATLSHSTIAFNTGEGIRTSSGTLQLGNSLLGINSGVDIKVSGGTLTSLGFNLVQDSSGFVTATSDIVMAAGGLAITDAQVGLAALADTGGGIKTHALLNTSLAINSGSPGAVAGAGGVPTNDAAGHGRILSTALDIGAYESSFTNKATLPPVLETASLTVTTTEDVVNAYDGKTSLREAIGFAASVAGADVVTFDASLAGKTVIVESTLTLNDVDGITIDGDVDHDGTVDVTISGDANKNGLVDVGDVRIFKVSGGEATLDHVKLKGGRMSGGGGAAVKIDAGTVTLSGSVFEDNISIVTSGSNSARGGAVYGVSGTMLTITDCSFLNNQAIVSEAASGYARGGAVSSVGKVTITDSHFVGNKALAISSKGAATAQGGALHASADGASLGDGTMVVVNSTFTGNSVSTSIGSSGARGGAIYGTAGSVLTITDSVFTNNEATVTGTSPGIARGGAVAGVGKVVITDSRFIGNKALSTSSDGATTAQGGALHNSGDGDGADDGTMVVTNSVFKGNITGSTTGNTGARGGAIYGATGSELTVNASSFTNNQARAEGEASGTARGGAISMAGTALIRDSSFTGNKAIADSSNVAATAQGGALHNTGSSFEVTNSSVAGNQVLIGLATSTGKAYGGGIYNSGTAVLRGVAVADNRVRSNSGVTENGAFGGGAYNSSDGTLTLSGGSFTGNVAVAGHTKGAVVAAGGAISNSGTLTVSNTNFTGNRAETASANADSDAMGGALYNIGNADVYLGTFAQNKVVSSFAEAGSMGGAIYNRNSTGMLTVDSVTFSGNQSGDGGSVLYNGGMLADIRDSLMVGNYSETGTVLTQFYSKGTMLLSGTTISGNASGSGSTVVLSVSSGAAEIHSSTLYNNTTGSTVSSRRAIGMSGTSVSFTISNSIIANASLGYEIYRLERSSTAAPDDPVSTFNDKGYNILQRGVGASTTGPALVTAVTDYIGLAPHLTELGDFGGKVKTHALYADSIGIDVGNPDAVAGVDGIPLKDANGQNRIDGVINIGAVEWVQSLPELPQVDPTPAVSDPVLASMNREKLMGASGVTSQANRSLEDALRLGEIERDFGQLPTQPLDTALTRIFQDAWADNFIDDLPDGHKALPFASATLRAAENGGSLTGWANEPAEEGLTPPAAAGEFDAIEQALAALQGDWMPVESVGGFSAQTAAAVAARGAVVDQALAALLGEGRAA</sequence>
<feature type="compositionally biased region" description="Polar residues" evidence="2">
    <location>
        <begin position="1449"/>
        <end position="1459"/>
    </location>
</feature>
<feature type="region of interest" description="Disordered" evidence="2">
    <location>
        <begin position="1449"/>
        <end position="1474"/>
    </location>
</feature>
<dbReference type="Proteomes" id="UP001597295">
    <property type="component" value="Unassembled WGS sequence"/>
</dbReference>
<feature type="domain" description="DUF4347" evidence="3">
    <location>
        <begin position="77"/>
        <end position="237"/>
    </location>
</feature>
<dbReference type="Gene3D" id="2.160.20.10">
    <property type="entry name" value="Single-stranded right-handed beta-helix, Pectin lyase-like"/>
    <property type="match status" value="3"/>
</dbReference>
<evidence type="ECO:0000256" key="2">
    <source>
        <dbReference type="SAM" id="MobiDB-lite"/>
    </source>
</evidence>
<protein>
    <recommendedName>
        <fullName evidence="1">Probable pectate lyase C</fullName>
    </recommendedName>
</protein>
<dbReference type="RefSeq" id="WP_379877183.1">
    <property type="nucleotide sequence ID" value="NZ_JBHUIP010000012.1"/>
</dbReference>
<organism evidence="4 5">
    <name type="scientific">Lacibacterium aquatile</name>
    <dbReference type="NCBI Taxonomy" id="1168082"/>
    <lineage>
        <taxon>Bacteria</taxon>
        <taxon>Pseudomonadati</taxon>
        <taxon>Pseudomonadota</taxon>
        <taxon>Alphaproteobacteria</taxon>
        <taxon>Rhodospirillales</taxon>
        <taxon>Rhodospirillaceae</taxon>
    </lineage>
</organism>
<dbReference type="InterPro" id="IPR012334">
    <property type="entry name" value="Pectin_lyas_fold"/>
</dbReference>
<dbReference type="InterPro" id="IPR011050">
    <property type="entry name" value="Pectin_lyase_fold/virulence"/>
</dbReference>
<comment type="caution">
    <text evidence="4">The sequence shown here is derived from an EMBL/GenBank/DDBJ whole genome shotgun (WGS) entry which is preliminary data.</text>
</comment>